<evidence type="ECO:0000313" key="7">
    <source>
        <dbReference type="EMBL" id="AGB16534.1"/>
    </source>
</evidence>
<dbReference type="eggNOG" id="arCOG08921">
    <property type="taxonomic scope" value="Archaea"/>
</dbReference>
<reference evidence="7" key="1">
    <citation type="submission" date="2011-09" db="EMBL/GenBank/DDBJ databases">
        <title>Complete sequence of Halovivax ruber XH-70.</title>
        <authorList>
            <consortium name="US DOE Joint Genome Institute"/>
            <person name="Lucas S."/>
            <person name="Han J."/>
            <person name="Lapidus A."/>
            <person name="Cheng J.-F."/>
            <person name="Goodwin L."/>
            <person name="Pitluck S."/>
            <person name="Peters L."/>
            <person name="Mikhailova N."/>
            <person name="Davenport K."/>
            <person name="Detter J.C."/>
            <person name="Han C."/>
            <person name="Tapia R."/>
            <person name="Land M."/>
            <person name="Hauser L."/>
            <person name="Kyrpides N."/>
            <person name="Ivanova N."/>
            <person name="Pagani I."/>
            <person name="Sproer C."/>
            <person name="Anderson I."/>
            <person name="Woyke T."/>
        </authorList>
    </citation>
    <scope>NUCLEOTIDE SEQUENCE</scope>
    <source>
        <strain evidence="7">XH-70</strain>
    </source>
</reference>
<dbReference type="GO" id="GO:0005886">
    <property type="term" value="C:plasma membrane"/>
    <property type="evidence" value="ECO:0007669"/>
    <property type="project" value="UniProtKB-SubCell"/>
</dbReference>
<dbReference type="InterPro" id="IPR005171">
    <property type="entry name" value="Cyt_c_oxidase_su4_prok"/>
</dbReference>
<accession>L0ICP5</accession>
<keyword evidence="4 6" id="KW-1133">Transmembrane helix</keyword>
<organism evidence="7 8">
    <name type="scientific">Halovivax ruber (strain DSM 18193 / JCM 13892 / XH-70)</name>
    <dbReference type="NCBI Taxonomy" id="797302"/>
    <lineage>
        <taxon>Archaea</taxon>
        <taxon>Methanobacteriati</taxon>
        <taxon>Methanobacteriota</taxon>
        <taxon>Stenosarchaea group</taxon>
        <taxon>Halobacteria</taxon>
        <taxon>Halobacteriales</taxon>
        <taxon>Natrialbaceae</taxon>
        <taxon>Halovivax</taxon>
    </lineage>
</organism>
<keyword evidence="3 6" id="KW-0812">Transmembrane</keyword>
<dbReference type="Proteomes" id="UP000010846">
    <property type="component" value="Chromosome"/>
</dbReference>
<proteinExistence type="predicted"/>
<dbReference type="AlphaFoldDB" id="L0ICP5"/>
<keyword evidence="2" id="KW-1003">Cell membrane</keyword>
<dbReference type="STRING" id="797302.Halru_1936"/>
<evidence type="ECO:0000256" key="6">
    <source>
        <dbReference type="SAM" id="Phobius"/>
    </source>
</evidence>
<feature type="transmembrane region" description="Helical" evidence="6">
    <location>
        <begin position="61"/>
        <end position="81"/>
    </location>
</feature>
<evidence type="ECO:0000256" key="2">
    <source>
        <dbReference type="ARBA" id="ARBA00022475"/>
    </source>
</evidence>
<comment type="subcellular location">
    <subcellularLocation>
        <location evidence="1">Cell membrane</location>
        <topology evidence="1">Multi-pass membrane protein</topology>
    </subcellularLocation>
</comment>
<evidence type="ECO:0000256" key="1">
    <source>
        <dbReference type="ARBA" id="ARBA00004651"/>
    </source>
</evidence>
<keyword evidence="5 6" id="KW-0472">Membrane</keyword>
<dbReference type="Pfam" id="PF03626">
    <property type="entry name" value="COX4_pro"/>
    <property type="match status" value="1"/>
</dbReference>
<name>L0ICP5_HALRX</name>
<keyword evidence="8" id="KW-1185">Reference proteome</keyword>
<dbReference type="KEGG" id="hru:Halru_1936"/>
<feature type="transmembrane region" description="Helical" evidence="6">
    <location>
        <begin position="93"/>
        <end position="113"/>
    </location>
</feature>
<evidence type="ECO:0000256" key="4">
    <source>
        <dbReference type="ARBA" id="ARBA00022989"/>
    </source>
</evidence>
<protein>
    <submittedName>
        <fullName evidence="7">Uncharacterized protein</fullName>
    </submittedName>
</protein>
<evidence type="ECO:0000256" key="5">
    <source>
        <dbReference type="ARBA" id="ARBA00023136"/>
    </source>
</evidence>
<feature type="transmembrane region" description="Helical" evidence="6">
    <location>
        <begin position="36"/>
        <end position="55"/>
    </location>
</feature>
<sequence length="116" mass="12523">MAQNPQTGATGDDTHEEAISDAHTEYVVMSSIRTYTIIYILLLALATAKVGFEMLPLGTGMFVGVIVVLASIKIVLIAGWFQHLVEEPRSITYMMLTSLFMVLLLVAAAGYSIQGA</sequence>
<dbReference type="EMBL" id="CP003050">
    <property type="protein sequence ID" value="AGB16534.1"/>
    <property type="molecule type" value="Genomic_DNA"/>
</dbReference>
<evidence type="ECO:0000256" key="3">
    <source>
        <dbReference type="ARBA" id="ARBA00022692"/>
    </source>
</evidence>
<gene>
    <name evidence="7" type="ordered locus">Halru_1936</name>
</gene>
<dbReference type="HOGENOM" id="CLU_168712_0_0_2"/>
<evidence type="ECO:0000313" key="8">
    <source>
        <dbReference type="Proteomes" id="UP000010846"/>
    </source>
</evidence>